<keyword evidence="1" id="KW-0175">Coiled coil</keyword>
<name>A0A4R6IYQ5_9BACT</name>
<evidence type="ECO:0000256" key="1">
    <source>
        <dbReference type="SAM" id="Coils"/>
    </source>
</evidence>
<sequence>MTAPERFFQFMAHKRYIPSWVEKECKLSNGYLGKQRKNKGSFGGAILSRIEKRFPELNISWLLSGEGEMLNANSRVPKIEMMNTVEEESASYGLIMQEFIPLLKQQISQLEAALADKQKLIEMLEKQLKEMEE</sequence>
<dbReference type="Proteomes" id="UP000295741">
    <property type="component" value="Unassembled WGS sequence"/>
</dbReference>
<evidence type="ECO:0000313" key="3">
    <source>
        <dbReference type="Proteomes" id="UP000295741"/>
    </source>
</evidence>
<reference evidence="2 3" key="1">
    <citation type="submission" date="2019-03" db="EMBL/GenBank/DDBJ databases">
        <title>Genomic Encyclopedia of Archaeal and Bacterial Type Strains, Phase II (KMG-II): from individual species to whole genera.</title>
        <authorList>
            <person name="Goeker M."/>
        </authorList>
    </citation>
    <scope>NUCLEOTIDE SEQUENCE [LARGE SCALE GENOMIC DNA]</scope>
    <source>
        <strain evidence="2 3">DSM 28323</strain>
    </source>
</reference>
<gene>
    <name evidence="2" type="ORF">BC659_2321</name>
</gene>
<accession>A0A4R6IYQ5</accession>
<keyword evidence="3" id="KW-1185">Reference proteome</keyword>
<comment type="caution">
    <text evidence="2">The sequence shown here is derived from an EMBL/GenBank/DDBJ whole genome shotgun (WGS) entry which is preliminary data.</text>
</comment>
<proteinExistence type="predicted"/>
<evidence type="ECO:0000313" key="2">
    <source>
        <dbReference type="EMBL" id="TDO27005.1"/>
    </source>
</evidence>
<protein>
    <submittedName>
        <fullName evidence="2">Uncharacterized protein</fullName>
    </submittedName>
</protein>
<dbReference type="AlphaFoldDB" id="A0A4R6IYQ5"/>
<dbReference type="EMBL" id="SNWP01000011">
    <property type="protein sequence ID" value="TDO27005.1"/>
    <property type="molecule type" value="Genomic_DNA"/>
</dbReference>
<feature type="coiled-coil region" evidence="1">
    <location>
        <begin position="100"/>
        <end position="130"/>
    </location>
</feature>
<dbReference type="RefSeq" id="WP_133474876.1">
    <property type="nucleotide sequence ID" value="NZ_SNWP01000011.1"/>
</dbReference>
<organism evidence="2 3">
    <name type="scientific">Sediminibacterium goheungense</name>
    <dbReference type="NCBI Taxonomy" id="1086393"/>
    <lineage>
        <taxon>Bacteria</taxon>
        <taxon>Pseudomonadati</taxon>
        <taxon>Bacteroidota</taxon>
        <taxon>Chitinophagia</taxon>
        <taxon>Chitinophagales</taxon>
        <taxon>Chitinophagaceae</taxon>
        <taxon>Sediminibacterium</taxon>
    </lineage>
</organism>
<dbReference type="OrthoDB" id="796548at2"/>